<dbReference type="EMBL" id="JAMKFB020000022">
    <property type="protein sequence ID" value="KAL0161195.1"/>
    <property type="molecule type" value="Genomic_DNA"/>
</dbReference>
<proteinExistence type="predicted"/>
<protein>
    <submittedName>
        <fullName evidence="2">Uncharacterized protein</fullName>
    </submittedName>
</protein>
<accession>A0ABD0NGS1</accession>
<gene>
    <name evidence="2" type="ORF">M9458_044920</name>
</gene>
<dbReference type="AlphaFoldDB" id="A0ABD0NGS1"/>
<feature type="compositionally biased region" description="Basic and acidic residues" evidence="1">
    <location>
        <begin position="1"/>
        <end position="15"/>
    </location>
</feature>
<organism evidence="2 3">
    <name type="scientific">Cirrhinus mrigala</name>
    <name type="common">Mrigala</name>
    <dbReference type="NCBI Taxonomy" id="683832"/>
    <lineage>
        <taxon>Eukaryota</taxon>
        <taxon>Metazoa</taxon>
        <taxon>Chordata</taxon>
        <taxon>Craniata</taxon>
        <taxon>Vertebrata</taxon>
        <taxon>Euteleostomi</taxon>
        <taxon>Actinopterygii</taxon>
        <taxon>Neopterygii</taxon>
        <taxon>Teleostei</taxon>
        <taxon>Ostariophysi</taxon>
        <taxon>Cypriniformes</taxon>
        <taxon>Cyprinidae</taxon>
        <taxon>Labeoninae</taxon>
        <taxon>Labeonini</taxon>
        <taxon>Cirrhinus</taxon>
    </lineage>
</organism>
<feature type="non-terminal residue" evidence="2">
    <location>
        <position position="1"/>
    </location>
</feature>
<evidence type="ECO:0000313" key="3">
    <source>
        <dbReference type="Proteomes" id="UP001529510"/>
    </source>
</evidence>
<comment type="caution">
    <text evidence="2">The sequence shown here is derived from an EMBL/GenBank/DDBJ whole genome shotgun (WGS) entry which is preliminary data.</text>
</comment>
<evidence type="ECO:0000256" key="1">
    <source>
        <dbReference type="SAM" id="MobiDB-lite"/>
    </source>
</evidence>
<name>A0ABD0NGS1_CIRMR</name>
<dbReference type="Proteomes" id="UP001529510">
    <property type="component" value="Unassembled WGS sequence"/>
</dbReference>
<sequence length="54" mass="5959">VSAPEQDEKSVKEGESLTLDPGLVRKPNEGVTWYYNGILIAEITGYQSKICTDD</sequence>
<feature type="region of interest" description="Disordered" evidence="1">
    <location>
        <begin position="1"/>
        <end position="21"/>
    </location>
</feature>
<evidence type="ECO:0000313" key="2">
    <source>
        <dbReference type="EMBL" id="KAL0161195.1"/>
    </source>
</evidence>
<reference evidence="2 3" key="1">
    <citation type="submission" date="2024-05" db="EMBL/GenBank/DDBJ databases">
        <title>Genome sequencing and assembly of Indian major carp, Cirrhinus mrigala (Hamilton, 1822).</title>
        <authorList>
            <person name="Mohindra V."/>
            <person name="Chowdhury L.M."/>
            <person name="Lal K."/>
            <person name="Jena J.K."/>
        </authorList>
    </citation>
    <scope>NUCLEOTIDE SEQUENCE [LARGE SCALE GENOMIC DNA]</scope>
    <source>
        <strain evidence="2">CM1030</strain>
        <tissue evidence="2">Blood</tissue>
    </source>
</reference>
<keyword evidence="3" id="KW-1185">Reference proteome</keyword>
<feature type="non-terminal residue" evidence="2">
    <location>
        <position position="54"/>
    </location>
</feature>